<dbReference type="Proteomes" id="UP000000390">
    <property type="component" value="Chromosome"/>
</dbReference>
<dbReference type="RefSeq" id="WP_008416319.1">
    <property type="nucleotide sequence ID" value="NC_014297.1"/>
</dbReference>
<dbReference type="EMBL" id="CP002062">
    <property type="protein sequence ID" value="ADJ16259.1"/>
    <property type="molecule type" value="Genomic_DNA"/>
</dbReference>
<evidence type="ECO:0000313" key="5">
    <source>
        <dbReference type="Proteomes" id="UP000011645"/>
    </source>
</evidence>
<evidence type="ECO:0000313" key="3">
    <source>
        <dbReference type="EMBL" id="ELY36994.1"/>
    </source>
</evidence>
<gene>
    <name evidence="2" type="ordered locus">HacjB3_14390</name>
    <name evidence="3" type="ORF">C497_09623</name>
</gene>
<dbReference type="EMBL" id="AOHV01000027">
    <property type="protein sequence ID" value="ELY36994.1"/>
    <property type="molecule type" value="Genomic_DNA"/>
</dbReference>
<accession>D8J8L3</accession>
<keyword evidence="1" id="KW-0812">Transmembrane</keyword>
<organism evidence="2 4">
    <name type="scientific">Halalkalicoccus jeotgali (strain DSM 18796 / CECT 7217 / JCM 14584 / KCTC 4019 / B3)</name>
    <dbReference type="NCBI Taxonomy" id="795797"/>
    <lineage>
        <taxon>Archaea</taxon>
        <taxon>Methanobacteriati</taxon>
        <taxon>Methanobacteriota</taxon>
        <taxon>Stenosarchaea group</taxon>
        <taxon>Halobacteria</taxon>
        <taxon>Halobacteriales</taxon>
        <taxon>Halococcaceae</taxon>
        <taxon>Halalkalicoccus</taxon>
    </lineage>
</organism>
<keyword evidence="1" id="KW-1133">Transmembrane helix</keyword>
<dbReference type="KEGG" id="hje:HacjB3_14390"/>
<evidence type="ECO:0000313" key="2">
    <source>
        <dbReference type="EMBL" id="ADJ16259.1"/>
    </source>
</evidence>
<feature type="transmembrane region" description="Helical" evidence="1">
    <location>
        <begin position="21"/>
        <end position="39"/>
    </location>
</feature>
<dbReference type="AlphaFoldDB" id="D8J8L3"/>
<dbReference type="OrthoDB" id="380904at2157"/>
<keyword evidence="1" id="KW-0472">Membrane</keyword>
<dbReference type="HOGENOM" id="CLU_2461662_0_0_2"/>
<sequence>MFPIDGTEHERGAIERTRRRLYVGAGLCAGSALGTAGAALLDVPVAVALFGGAVPLLGLQAYREHRLLDRLQRRSARAEDAYVRETLS</sequence>
<dbReference type="GeneID" id="9420694"/>
<protein>
    <submittedName>
        <fullName evidence="2">Uncharacterized protein</fullName>
    </submittedName>
</protein>
<evidence type="ECO:0000313" key="4">
    <source>
        <dbReference type="Proteomes" id="UP000000390"/>
    </source>
</evidence>
<reference evidence="2 4" key="1">
    <citation type="journal article" date="2010" name="J. Bacteriol.">
        <title>Complete genome sequence of Halalkalicoccus jeotgali B3(T), an extremely halophilic archaeon.</title>
        <authorList>
            <person name="Roh S.W."/>
            <person name="Nam Y.D."/>
            <person name="Nam S.H."/>
            <person name="Choi S.H."/>
            <person name="Park H.S."/>
            <person name="Bae J.W."/>
        </authorList>
    </citation>
    <scope>NUCLEOTIDE SEQUENCE [LARGE SCALE GENOMIC DNA]</scope>
    <source>
        <strain evidence="2">B3</strain>
        <strain evidence="4">DSM 18796 / CECT 7217 / JCM 14584 / KCTC 4019 / B3</strain>
    </source>
</reference>
<keyword evidence="5" id="KW-1185">Reference proteome</keyword>
<dbReference type="PATRIC" id="fig|795797.18.peg.2880"/>
<reference evidence="3 5" key="2">
    <citation type="journal article" date="2014" name="PLoS Genet.">
        <title>Phylogenetically driven sequencing of extremely halophilic archaea reveals strategies for static and dynamic osmo-response.</title>
        <authorList>
            <person name="Becker E.A."/>
            <person name="Seitzer P.M."/>
            <person name="Tritt A."/>
            <person name="Larsen D."/>
            <person name="Krusor M."/>
            <person name="Yao A.I."/>
            <person name="Wu D."/>
            <person name="Madern D."/>
            <person name="Eisen J.A."/>
            <person name="Darling A.E."/>
            <person name="Facciotti M.T."/>
        </authorList>
    </citation>
    <scope>NUCLEOTIDE SEQUENCE [LARGE SCALE GENOMIC DNA]</scope>
    <source>
        <strain evidence="3">B3</strain>
        <strain evidence="5">DSM 18796 / CECT 7217 / JCM 14584 / KCTC 4019 / B3</strain>
    </source>
</reference>
<proteinExistence type="predicted"/>
<evidence type="ECO:0000256" key="1">
    <source>
        <dbReference type="SAM" id="Phobius"/>
    </source>
</evidence>
<dbReference type="Proteomes" id="UP000011645">
    <property type="component" value="Unassembled WGS sequence"/>
</dbReference>
<name>D8J8L3_HALJB</name>
<dbReference type="STRING" id="795797.HacjB3_14390"/>
<feature type="transmembrane region" description="Helical" evidence="1">
    <location>
        <begin position="45"/>
        <end position="62"/>
    </location>
</feature>